<keyword evidence="1" id="KW-0812">Transmembrane</keyword>
<dbReference type="SUPFAM" id="SSF46785">
    <property type="entry name" value="Winged helix' DNA-binding domain"/>
    <property type="match status" value="1"/>
</dbReference>
<dbReference type="CDD" id="cd00090">
    <property type="entry name" value="HTH_ARSR"/>
    <property type="match status" value="1"/>
</dbReference>
<evidence type="ECO:0000256" key="1">
    <source>
        <dbReference type="SAM" id="Phobius"/>
    </source>
</evidence>
<protein>
    <submittedName>
        <fullName evidence="3">Putative C-terminal beta-propeller domain-contain secreted protein-like protein</fullName>
    </submittedName>
</protein>
<dbReference type="AlphaFoldDB" id="A0A098E8E9"/>
<dbReference type="GO" id="GO:0003700">
    <property type="term" value="F:DNA-binding transcription factor activity"/>
    <property type="evidence" value="ECO:0007669"/>
    <property type="project" value="InterPro"/>
</dbReference>
<evidence type="ECO:0000259" key="2">
    <source>
        <dbReference type="SMART" id="SM00418"/>
    </source>
</evidence>
<feature type="transmembrane region" description="Helical" evidence="1">
    <location>
        <begin position="120"/>
        <end position="142"/>
    </location>
</feature>
<dbReference type="InterPro" id="IPR019198">
    <property type="entry name" value="Beta_propeller_containing"/>
</dbReference>
<dbReference type="Pfam" id="PF09826">
    <property type="entry name" value="Beta_propel"/>
    <property type="match status" value="1"/>
</dbReference>
<evidence type="ECO:0000313" key="3">
    <source>
        <dbReference type="EMBL" id="CEG11260.1"/>
    </source>
</evidence>
<reference evidence="3" key="1">
    <citation type="submission" date="2014-09" db="EMBL/GenBank/DDBJ databases">
        <authorList>
            <person name="Probst J Alexander"/>
        </authorList>
    </citation>
    <scope>NUCLEOTIDE SEQUENCE</scope>
</reference>
<accession>A0A098E8E9</accession>
<dbReference type="InterPro" id="IPR036390">
    <property type="entry name" value="WH_DNA-bd_sf"/>
</dbReference>
<dbReference type="InterPro" id="IPR011991">
    <property type="entry name" value="ArsR-like_HTH"/>
</dbReference>
<dbReference type="InterPro" id="IPR036388">
    <property type="entry name" value="WH-like_DNA-bd_sf"/>
</dbReference>
<proteinExistence type="predicted"/>
<keyword evidence="1" id="KW-0472">Membrane</keyword>
<organism evidence="3">
    <name type="scientific">groundwater metagenome</name>
    <dbReference type="NCBI Taxonomy" id="717931"/>
    <lineage>
        <taxon>unclassified sequences</taxon>
        <taxon>metagenomes</taxon>
        <taxon>ecological metagenomes</taxon>
    </lineage>
</organism>
<dbReference type="EMBL" id="CCXY01000041">
    <property type="protein sequence ID" value="CEG11260.1"/>
    <property type="molecule type" value="Genomic_DNA"/>
</dbReference>
<feature type="domain" description="HTH arsR-type" evidence="2">
    <location>
        <begin position="30"/>
        <end position="110"/>
    </location>
</feature>
<sequence>MNQDKNNGKIEIEDKGKKIIVLPLDDNSKEISQVLANDTARKILSLLSERSMTLTEICAELEIPLSSGEYSLKKLQDTGLIKIIGTKQSERNVEMKIYAPEEKFIVIAPKTMKKEDTISALKSLLPLFAIWIIILGFGIYMANQSQMPYINSNFPNQSQMPYINSNFPNQTYKIYINTFSEDGFIKKFSSKEELNAYIKYSAESGSGYYGGYATKDKYAHMVNYSTYSAPKNDLVPVPAPEITSKTSLTGSDTGSSTSDFSRTNIQVEGVDEADIVKNDGKYIYIVSGKNAVIIDAYPAKNAKILSKIKFNETPSEIFINKDKLVVFTQEYDYNSHQEYYYGSQMKTSISIYDISDRKNPKIEREIKSDGQYFDSRMLGDYVYVIINEPIYYQPCQIYKGAEVDMKCISSDIKFPEVTMNNKRTDENFPEIYYWDVLDNSYHWTIVLSIDTQDKDAKPNKKNFVMGDAQNIYVSPENIYITRTKWMSQQEISEKVYDEVIIPNLPKDKQDEIKEIENSNKSFYVKKFERILVIKNYFADMDDKEREEFQKKINDKMQEIQNDFEKYSEQTIISRIGIKDGRITPKASGSVPGTILNQFSMDEYNKNFRIATTTQKNSDKQANNIYVSDENLKIIGKIEDIAPGESIYSVRFMGKKAYMVTFKRVDPLFVIDLSNPEKPALVGKLKIPGYSDYLHPYDENHLIGIGKEVDESIDADKVHSSDAVYYTAIQGVKLALFDVSDIEHPVEMYKEIIGDRGTESEALHDHKAFLFDKEKNLLVIPIRLAEISDAQKKSADRKNMEGEFTFQGAYIYDISLDNGFKLRGRVTHIDDPKALMKSGYYFDSPYSVKRSLYMDDVLYTISNKKVKMNDLKNITEINEVRLP</sequence>
<gene>
    <name evidence="3" type="ORF">MSIBF_A1350006</name>
</gene>
<keyword evidence="1" id="KW-1133">Transmembrane helix</keyword>
<name>A0A098E8E9_9ZZZZ</name>
<dbReference type="Pfam" id="PF12840">
    <property type="entry name" value="HTH_20"/>
    <property type="match status" value="1"/>
</dbReference>
<dbReference type="Gene3D" id="1.10.10.10">
    <property type="entry name" value="Winged helix-like DNA-binding domain superfamily/Winged helix DNA-binding domain"/>
    <property type="match status" value="1"/>
</dbReference>
<dbReference type="SMART" id="SM00418">
    <property type="entry name" value="HTH_ARSR"/>
    <property type="match status" value="1"/>
</dbReference>
<dbReference type="InterPro" id="IPR001845">
    <property type="entry name" value="HTH_ArsR_DNA-bd_dom"/>
</dbReference>